<feature type="region of interest" description="Disordered" evidence="1">
    <location>
        <begin position="15"/>
        <end position="45"/>
    </location>
</feature>
<proteinExistence type="predicted"/>
<keyword evidence="4" id="KW-1185">Reference proteome</keyword>
<evidence type="ECO:0000313" key="4">
    <source>
        <dbReference type="Proteomes" id="UP000254508"/>
    </source>
</evidence>
<keyword evidence="2" id="KW-0732">Signal</keyword>
<evidence type="ECO:0000313" key="3">
    <source>
        <dbReference type="EMBL" id="AXK42950.1"/>
    </source>
</evidence>
<evidence type="ECO:0000256" key="1">
    <source>
        <dbReference type="SAM" id="MobiDB-lite"/>
    </source>
</evidence>
<evidence type="ECO:0000256" key="2">
    <source>
        <dbReference type="SAM" id="SignalP"/>
    </source>
</evidence>
<reference evidence="4" key="1">
    <citation type="submission" date="2018-07" db="EMBL/GenBank/DDBJ databases">
        <title>Genome sequence of Erythrobacter strain YH-07, an antagonistic bacterium isolated from Yellow Sea.</title>
        <authorList>
            <person name="Tang T."/>
            <person name="Liu Q."/>
            <person name="Sun X."/>
        </authorList>
    </citation>
    <scope>NUCLEOTIDE SEQUENCE [LARGE SCALE GENOMIC DNA]</scope>
    <source>
        <strain evidence="4">YH-07</strain>
    </source>
</reference>
<accession>A0A345YG98</accession>
<dbReference type="RefSeq" id="WP_115417119.1">
    <property type="nucleotide sequence ID" value="NZ_CP031357.1"/>
</dbReference>
<dbReference type="AlphaFoldDB" id="A0A345YG98"/>
<dbReference type="EMBL" id="CP031357">
    <property type="protein sequence ID" value="AXK42950.1"/>
    <property type="molecule type" value="Genomic_DNA"/>
</dbReference>
<feature type="compositionally biased region" description="Low complexity" evidence="1">
    <location>
        <begin position="15"/>
        <end position="35"/>
    </location>
</feature>
<protein>
    <recommendedName>
        <fullName evidence="5">DUF3047 domain-containing protein</fullName>
    </recommendedName>
</protein>
<dbReference type="Proteomes" id="UP000254508">
    <property type="component" value="Chromosome"/>
</dbReference>
<name>A0A345YG98_9SPHN</name>
<dbReference type="PROSITE" id="PS51257">
    <property type="entry name" value="PROKAR_LIPOPROTEIN"/>
    <property type="match status" value="1"/>
</dbReference>
<feature type="chain" id="PRO_5016674554" description="DUF3047 domain-containing protein" evidence="2">
    <location>
        <begin position="22"/>
        <end position="253"/>
    </location>
</feature>
<dbReference type="KEGG" id="err:DVR09_11995"/>
<sequence length="253" mass="27948">MIARAAPTLLLLAACSAPSPSGDSSPASAGPSPGANGNVPAASSDPYSEKLQWMLDRAAFAEDPEVPCLKREFERPEWVEDPATRTRLREVRSDSFWLGRWAREELGDRLAYATLTYDWTPGPERIFPDAPPPLVYEIAVTGSEPVNPPPLGDRAKGVPVKVLYDVPYSHDQFMERRRIGHETTRKLLDTNGEGGSPETGWAVMIDVYSENGKPDPQALAQCDRLRRAYDLPVLMQFSSGRMTMDMGELDQTD</sequence>
<dbReference type="OrthoDB" id="9831877at2"/>
<evidence type="ECO:0008006" key="5">
    <source>
        <dbReference type="Google" id="ProtNLM"/>
    </source>
</evidence>
<feature type="signal peptide" evidence="2">
    <location>
        <begin position="1"/>
        <end position="21"/>
    </location>
</feature>
<organism evidence="3 4">
    <name type="scientific">Erythrobacter aureus</name>
    <dbReference type="NCBI Taxonomy" id="2182384"/>
    <lineage>
        <taxon>Bacteria</taxon>
        <taxon>Pseudomonadati</taxon>
        <taxon>Pseudomonadota</taxon>
        <taxon>Alphaproteobacteria</taxon>
        <taxon>Sphingomonadales</taxon>
        <taxon>Erythrobacteraceae</taxon>
        <taxon>Erythrobacter/Porphyrobacter group</taxon>
        <taxon>Erythrobacter</taxon>
    </lineage>
</organism>
<gene>
    <name evidence="3" type="ORF">DVR09_11995</name>
</gene>